<name>A0A383DQD6_9ZZZZ</name>
<dbReference type="AlphaFoldDB" id="A0A383DQD6"/>
<evidence type="ECO:0000313" key="1">
    <source>
        <dbReference type="EMBL" id="SVE46450.1"/>
    </source>
</evidence>
<protein>
    <submittedName>
        <fullName evidence="1">Uncharacterized protein</fullName>
    </submittedName>
</protein>
<dbReference type="EMBL" id="UINC01219123">
    <property type="protein sequence ID" value="SVE46450.1"/>
    <property type="molecule type" value="Genomic_DNA"/>
</dbReference>
<accession>A0A383DQD6</accession>
<sequence>MPDGEIFNGQKNVLPDAYIKELNVGDLLENDEFNPLIYHKTKTAVSA</sequence>
<gene>
    <name evidence="1" type="ORF">METZ01_LOCUS499304</name>
</gene>
<reference evidence="1" key="1">
    <citation type="submission" date="2018-05" db="EMBL/GenBank/DDBJ databases">
        <authorList>
            <person name="Lanie J.A."/>
            <person name="Ng W.-L."/>
            <person name="Kazmierczak K.M."/>
            <person name="Andrzejewski T.M."/>
            <person name="Davidsen T.M."/>
            <person name="Wayne K.J."/>
            <person name="Tettelin H."/>
            <person name="Glass J.I."/>
            <person name="Rusch D."/>
            <person name="Podicherti R."/>
            <person name="Tsui H.-C.T."/>
            <person name="Winkler M.E."/>
        </authorList>
    </citation>
    <scope>NUCLEOTIDE SEQUENCE</scope>
</reference>
<organism evidence="1">
    <name type="scientific">marine metagenome</name>
    <dbReference type="NCBI Taxonomy" id="408172"/>
    <lineage>
        <taxon>unclassified sequences</taxon>
        <taxon>metagenomes</taxon>
        <taxon>ecological metagenomes</taxon>
    </lineage>
</organism>
<proteinExistence type="predicted"/>